<dbReference type="GO" id="GO:0043597">
    <property type="term" value="C:cytoplasmic replication fork"/>
    <property type="evidence" value="ECO:0007669"/>
    <property type="project" value="TreeGrafter"/>
</dbReference>
<feature type="domain" description="Toprim" evidence="13">
    <location>
        <begin position="1"/>
        <end position="132"/>
    </location>
</feature>
<dbReference type="InterPro" id="IPR013824">
    <property type="entry name" value="Topo_IA_cen_sub1"/>
</dbReference>
<dbReference type="InterPro" id="IPR000380">
    <property type="entry name" value="Topo_IA"/>
</dbReference>
<evidence type="ECO:0000256" key="1">
    <source>
        <dbReference type="ARBA" id="ARBA00000213"/>
    </source>
</evidence>
<keyword evidence="4" id="KW-0479">Metal-binding</keyword>
<dbReference type="InterPro" id="IPR013825">
    <property type="entry name" value="Topo_IA_cen_sub2"/>
</dbReference>
<dbReference type="InterPro" id="IPR013497">
    <property type="entry name" value="Topo_IA_cen"/>
</dbReference>
<evidence type="ECO:0000256" key="6">
    <source>
        <dbReference type="ARBA" id="ARBA00023029"/>
    </source>
</evidence>
<evidence type="ECO:0000313" key="16">
    <source>
        <dbReference type="Proteomes" id="UP000029435"/>
    </source>
</evidence>
<organism evidence="15 16">
    <name type="scientific">Pectobacterium brasiliense</name>
    <dbReference type="NCBI Taxonomy" id="180957"/>
    <lineage>
        <taxon>Bacteria</taxon>
        <taxon>Pseudomonadati</taxon>
        <taxon>Pseudomonadota</taxon>
        <taxon>Gammaproteobacteria</taxon>
        <taxon>Enterobacterales</taxon>
        <taxon>Pectobacteriaceae</taxon>
        <taxon>Pectobacterium</taxon>
    </lineage>
</organism>
<dbReference type="Gene3D" id="1.10.460.10">
    <property type="entry name" value="Topoisomerase I, domain 2"/>
    <property type="match status" value="1"/>
</dbReference>
<comment type="catalytic activity">
    <reaction evidence="1">
        <text>ATP-independent breakage of single-stranded DNA, followed by passage and rejoining.</text>
        <dbReference type="EC" id="5.6.2.1"/>
    </reaction>
</comment>
<dbReference type="GO" id="GO:0003917">
    <property type="term" value="F:DNA topoisomerase type I (single strand cut, ATP-independent) activity"/>
    <property type="evidence" value="ECO:0007669"/>
    <property type="project" value="UniProtKB-EC"/>
</dbReference>
<dbReference type="AlphaFoldDB" id="A0A0M2F7M6"/>
<comment type="caution">
    <text evidence="15">The sequence shown here is derived from an EMBL/GenBank/DDBJ whole genome shotgun (WGS) entry which is preliminary data.</text>
</comment>
<dbReference type="GO" id="GO:0006281">
    <property type="term" value="P:DNA repair"/>
    <property type="evidence" value="ECO:0007669"/>
    <property type="project" value="TreeGrafter"/>
</dbReference>
<dbReference type="InterPro" id="IPR013826">
    <property type="entry name" value="Topo_IA_cen_sub3"/>
</dbReference>
<proteinExistence type="inferred from homology"/>
<dbReference type="EMBL" id="JQOD01000001">
    <property type="protein sequence ID" value="KGA36301.1"/>
    <property type="molecule type" value="Genomic_DNA"/>
</dbReference>
<evidence type="ECO:0000256" key="8">
    <source>
        <dbReference type="ARBA" id="ARBA00023235"/>
    </source>
</evidence>
<dbReference type="GO" id="GO:0046872">
    <property type="term" value="F:metal ion binding"/>
    <property type="evidence" value="ECO:0007669"/>
    <property type="project" value="UniProtKB-KW"/>
</dbReference>
<evidence type="ECO:0000256" key="7">
    <source>
        <dbReference type="ARBA" id="ARBA00023125"/>
    </source>
</evidence>
<dbReference type="InterPro" id="IPR003602">
    <property type="entry name" value="Topo_IA_DNA-bd_dom"/>
</dbReference>
<keyword evidence="7" id="KW-0238">DNA-binding</keyword>
<dbReference type="Gene3D" id="3.40.50.140">
    <property type="match status" value="1"/>
</dbReference>
<evidence type="ECO:0000256" key="3">
    <source>
        <dbReference type="ARBA" id="ARBA00012891"/>
    </source>
</evidence>
<dbReference type="SMART" id="SM00493">
    <property type="entry name" value="TOPRIM"/>
    <property type="match status" value="1"/>
</dbReference>
<dbReference type="Gene3D" id="1.10.290.10">
    <property type="entry name" value="Topoisomerase I, domain 4"/>
    <property type="match status" value="1"/>
</dbReference>
<dbReference type="NCBIfam" id="NF005829">
    <property type="entry name" value="PRK07726.1"/>
    <property type="match status" value="1"/>
</dbReference>
<comment type="similarity">
    <text evidence="2">Belongs to the type IA topoisomerase family.</text>
</comment>
<evidence type="ECO:0000259" key="13">
    <source>
        <dbReference type="PROSITE" id="PS50880"/>
    </source>
</evidence>
<dbReference type="EC" id="5.6.2.1" evidence="3"/>
<evidence type="ECO:0000256" key="9">
    <source>
        <dbReference type="ARBA" id="ARBA00030003"/>
    </source>
</evidence>
<dbReference type="SUPFAM" id="SSF56712">
    <property type="entry name" value="Prokaryotic type I DNA topoisomerase"/>
    <property type="match status" value="1"/>
</dbReference>
<keyword evidence="6" id="KW-0799">Topoisomerase</keyword>
<evidence type="ECO:0000259" key="14">
    <source>
        <dbReference type="PROSITE" id="PS52039"/>
    </source>
</evidence>
<dbReference type="Gene3D" id="2.70.20.10">
    <property type="entry name" value="Topoisomerase I, domain 3"/>
    <property type="match status" value="1"/>
</dbReference>
<evidence type="ECO:0000256" key="4">
    <source>
        <dbReference type="ARBA" id="ARBA00022723"/>
    </source>
</evidence>
<dbReference type="PROSITE" id="PS00396">
    <property type="entry name" value="TOPO_IA_1"/>
    <property type="match status" value="1"/>
</dbReference>
<dbReference type="CDD" id="cd00186">
    <property type="entry name" value="TOP1Ac"/>
    <property type="match status" value="1"/>
</dbReference>
<dbReference type="RefSeq" id="WP_039313330.1">
    <property type="nucleotide sequence ID" value="NZ_JQOD01000001.1"/>
</dbReference>
<evidence type="ECO:0000256" key="11">
    <source>
        <dbReference type="ARBA" id="ARBA00032235"/>
    </source>
</evidence>
<dbReference type="GO" id="GO:0006310">
    <property type="term" value="P:DNA recombination"/>
    <property type="evidence" value="ECO:0007669"/>
    <property type="project" value="TreeGrafter"/>
</dbReference>
<dbReference type="NCBIfam" id="TIGR01056">
    <property type="entry name" value="topB"/>
    <property type="match status" value="1"/>
</dbReference>
<dbReference type="SMART" id="SM00437">
    <property type="entry name" value="TOP1Ac"/>
    <property type="match status" value="1"/>
</dbReference>
<dbReference type="InterPro" id="IPR023406">
    <property type="entry name" value="Topo_IA_AS"/>
</dbReference>
<reference evidence="15 16" key="1">
    <citation type="submission" date="2014-08" db="EMBL/GenBank/DDBJ databases">
        <title>Genome sequences of NCPPB Pectobacterium isolates.</title>
        <authorList>
            <person name="Glover R.H."/>
            <person name="Sapp M."/>
            <person name="Elphinstone J."/>
        </authorList>
    </citation>
    <scope>NUCLEOTIDE SEQUENCE [LARGE SCALE GENOMIC DNA]</scope>
    <source>
        <strain evidence="15 16">LMG 21372</strain>
    </source>
</reference>
<feature type="domain" description="Topo IA-type catalytic" evidence="14">
    <location>
        <begin position="149"/>
        <end position="605"/>
    </location>
</feature>
<dbReference type="Pfam" id="PF01751">
    <property type="entry name" value="Toprim"/>
    <property type="match status" value="1"/>
</dbReference>
<dbReference type="SUPFAM" id="SSF57783">
    <property type="entry name" value="Zinc beta-ribbon"/>
    <property type="match status" value="1"/>
</dbReference>
<evidence type="ECO:0000256" key="10">
    <source>
        <dbReference type="ARBA" id="ARBA00031985"/>
    </source>
</evidence>
<dbReference type="GO" id="GO:0003677">
    <property type="term" value="F:DNA binding"/>
    <property type="evidence" value="ECO:0007669"/>
    <property type="project" value="UniProtKB-KW"/>
</dbReference>
<dbReference type="Pfam" id="PF01131">
    <property type="entry name" value="Topoisom_bac"/>
    <property type="match status" value="1"/>
</dbReference>
<dbReference type="OrthoDB" id="9803554at2"/>
<protein>
    <recommendedName>
        <fullName evidence="3">DNA topoisomerase</fullName>
        <ecNumber evidence="3">5.6.2.1</ecNumber>
    </recommendedName>
    <alternativeName>
        <fullName evidence="12">Omega-protein</fullName>
    </alternativeName>
    <alternativeName>
        <fullName evidence="11">Relaxing enzyme</fullName>
    </alternativeName>
    <alternativeName>
        <fullName evidence="9">Swivelase</fullName>
    </alternativeName>
    <alternativeName>
        <fullName evidence="10">Untwisting enzyme</fullName>
    </alternativeName>
</protein>
<evidence type="ECO:0000256" key="2">
    <source>
        <dbReference type="ARBA" id="ARBA00009446"/>
    </source>
</evidence>
<dbReference type="InterPro" id="IPR034144">
    <property type="entry name" value="TOPRIM_TopoIII"/>
</dbReference>
<keyword evidence="8 15" id="KW-0413">Isomerase</keyword>
<dbReference type="PANTHER" id="PTHR11390">
    <property type="entry name" value="PROKARYOTIC DNA TOPOISOMERASE"/>
    <property type="match status" value="1"/>
</dbReference>
<dbReference type="Gene3D" id="3.30.65.10">
    <property type="entry name" value="Bacterial Topoisomerase I, domain 1"/>
    <property type="match status" value="1"/>
</dbReference>
<name>A0A0M2F7M6_9GAMM</name>
<dbReference type="InterPro" id="IPR005738">
    <property type="entry name" value="TopoIII"/>
</dbReference>
<dbReference type="PANTHER" id="PTHR11390:SF21">
    <property type="entry name" value="DNA TOPOISOMERASE 3-ALPHA"/>
    <property type="match status" value="1"/>
</dbReference>
<dbReference type="GO" id="GO:0006265">
    <property type="term" value="P:DNA topological change"/>
    <property type="evidence" value="ECO:0007669"/>
    <property type="project" value="InterPro"/>
</dbReference>
<gene>
    <name evidence="15" type="ORF">KU74_07510</name>
</gene>
<dbReference type="Proteomes" id="UP000029435">
    <property type="component" value="Unassembled WGS sequence"/>
</dbReference>
<dbReference type="PRINTS" id="PR00417">
    <property type="entry name" value="PRTPISMRASEI"/>
</dbReference>
<dbReference type="FunFam" id="1.10.290.10:FF:000004">
    <property type="entry name" value="DNA topoisomerase 3"/>
    <property type="match status" value="1"/>
</dbReference>
<keyword evidence="5" id="KW-0460">Magnesium</keyword>
<evidence type="ECO:0000256" key="5">
    <source>
        <dbReference type="ARBA" id="ARBA00022842"/>
    </source>
</evidence>
<dbReference type="PROSITE" id="PS50880">
    <property type="entry name" value="TOPRIM"/>
    <property type="match status" value="1"/>
</dbReference>
<sequence>MRLFLCEKPSQAKDIAKVMGITQRGKGFLFGKDITITWAIGHLLELANPESYGDEFAQWSLDSLPMLPSQWKLLVKKDTSDQFSVVSRLLKQADDVVIASDADREGEVLARELLDYCHFTGNVKRLWLSALDDASIRKGLDNLLPGEKTVRLYYAGMGRSKADWLIGMNLTRLYTLKARDKGFGRRDVLSIGRVQTPTMALVVRRDLEIDSFVAKPYWKVLAELEKDGLPFTATWIPADGYCDSEHRCIQQNAALAVEQLCRNTETAVVLDVTMKRDRTPAPLCFSLSALQQVCSRKWGMAANQVLGIAQALYETHKATTYPRTDCGYLPESMKTEIDEVLSALVQSDPVVASAVQRADRSFISRVWNDKKITAHHAIIPTRQSFDIAKLSEDELKVYSLIRQHYLAQFFPLQESDVTEATFNIGGQLFRTRGRISVVLGWKALFVDEKEDNVATKEQDDNGGGELPKLSQNDLCQIKGGEVKSLQTKPPSHFTDGTLIAAMENAASFVTDPELKKVLRENAGLGTEATRGGIIETLFKRNYLEKKGSYIHSTLMARELVSALPETLTSPGMTALWEQSLEDIYQGKLSLEVFMQRQTEWTRILVEKGKQQTISLTPPVTPPCPTCGGITQRIKGANGIFWGCIKYPLCKGVVSEGAKTKSKSGKRTVKIKNKPVT</sequence>
<evidence type="ECO:0000313" key="15">
    <source>
        <dbReference type="EMBL" id="KGA36301.1"/>
    </source>
</evidence>
<dbReference type="CDD" id="cd03362">
    <property type="entry name" value="TOPRIM_TopoIA_TopoIII"/>
    <property type="match status" value="1"/>
</dbReference>
<dbReference type="SMART" id="SM00436">
    <property type="entry name" value="TOP1Bc"/>
    <property type="match status" value="1"/>
</dbReference>
<dbReference type="InterPro" id="IPR006171">
    <property type="entry name" value="TOPRIM_dom"/>
</dbReference>
<evidence type="ECO:0000256" key="12">
    <source>
        <dbReference type="ARBA" id="ARBA00032877"/>
    </source>
</evidence>
<dbReference type="InterPro" id="IPR003601">
    <property type="entry name" value="Topo_IA_2"/>
</dbReference>
<dbReference type="InterPro" id="IPR023405">
    <property type="entry name" value="Topo_IA_core_domain"/>
</dbReference>
<accession>A0A0M2F7M6</accession>
<dbReference type="PROSITE" id="PS52039">
    <property type="entry name" value="TOPO_IA_2"/>
    <property type="match status" value="1"/>
</dbReference>